<dbReference type="RefSeq" id="XP_005758279.1">
    <property type="nucleotide sequence ID" value="XM_005758222.1"/>
</dbReference>
<evidence type="ECO:0000256" key="1">
    <source>
        <dbReference type="ARBA" id="ARBA00004123"/>
    </source>
</evidence>
<keyword evidence="3" id="KW-0804">Transcription</keyword>
<dbReference type="GeneID" id="17271318"/>
<dbReference type="GO" id="GO:0000124">
    <property type="term" value="C:SAGA complex"/>
    <property type="evidence" value="ECO:0007669"/>
    <property type="project" value="UniProtKB-ARBA"/>
</dbReference>
<dbReference type="InterPro" id="IPR024738">
    <property type="entry name" value="Hfi1/Tada1"/>
</dbReference>
<reference evidence="7" key="1">
    <citation type="journal article" date="2013" name="Nature">
        <title>Pan genome of the phytoplankton Emiliania underpins its global distribution.</title>
        <authorList>
            <person name="Read B.A."/>
            <person name="Kegel J."/>
            <person name="Klute M.J."/>
            <person name="Kuo A."/>
            <person name="Lefebvre S.C."/>
            <person name="Maumus F."/>
            <person name="Mayer C."/>
            <person name="Miller J."/>
            <person name="Monier A."/>
            <person name="Salamov A."/>
            <person name="Young J."/>
            <person name="Aguilar M."/>
            <person name="Claverie J.M."/>
            <person name="Frickenhaus S."/>
            <person name="Gonzalez K."/>
            <person name="Herman E.K."/>
            <person name="Lin Y.C."/>
            <person name="Napier J."/>
            <person name="Ogata H."/>
            <person name="Sarno A.F."/>
            <person name="Shmutz J."/>
            <person name="Schroeder D."/>
            <person name="de Vargas C."/>
            <person name="Verret F."/>
            <person name="von Dassow P."/>
            <person name="Valentin K."/>
            <person name="Van de Peer Y."/>
            <person name="Wheeler G."/>
            <person name="Dacks J.B."/>
            <person name="Delwiche C.F."/>
            <person name="Dyhrman S.T."/>
            <person name="Glockner G."/>
            <person name="John U."/>
            <person name="Richards T."/>
            <person name="Worden A.Z."/>
            <person name="Zhang X."/>
            <person name="Grigoriev I.V."/>
            <person name="Allen A.E."/>
            <person name="Bidle K."/>
            <person name="Borodovsky M."/>
            <person name="Bowler C."/>
            <person name="Brownlee C."/>
            <person name="Cock J.M."/>
            <person name="Elias M."/>
            <person name="Gladyshev V.N."/>
            <person name="Groth M."/>
            <person name="Guda C."/>
            <person name="Hadaegh A."/>
            <person name="Iglesias-Rodriguez M.D."/>
            <person name="Jenkins J."/>
            <person name="Jones B.M."/>
            <person name="Lawson T."/>
            <person name="Leese F."/>
            <person name="Lindquist E."/>
            <person name="Lobanov A."/>
            <person name="Lomsadze A."/>
            <person name="Malik S.B."/>
            <person name="Marsh M.E."/>
            <person name="Mackinder L."/>
            <person name="Mock T."/>
            <person name="Mueller-Roeber B."/>
            <person name="Pagarete A."/>
            <person name="Parker M."/>
            <person name="Probert I."/>
            <person name="Quesneville H."/>
            <person name="Raines C."/>
            <person name="Rensing S.A."/>
            <person name="Riano-Pachon D.M."/>
            <person name="Richier S."/>
            <person name="Rokitta S."/>
            <person name="Shiraiwa Y."/>
            <person name="Soanes D.M."/>
            <person name="van der Giezen M."/>
            <person name="Wahlund T.M."/>
            <person name="Williams B."/>
            <person name="Wilson W."/>
            <person name="Wolfe G."/>
            <person name="Wurch L.L."/>
        </authorList>
    </citation>
    <scope>NUCLEOTIDE SEQUENCE</scope>
</reference>
<evidence type="ECO:0000256" key="2">
    <source>
        <dbReference type="ARBA" id="ARBA00023015"/>
    </source>
</evidence>
<sequence length="243" mass="25275">MADAAAKTALFAALADDARAIYWDALSRFLTLQIDKPEFDKLALASLPVEAIPLHNGLILALLRTALEAQSGAPEAEEEEVGAQPSAPAEERKPLVSGSGSIRRDDTGKESFSAAGDGQAHESGAAPGAGLGAEPPPVDLAEADQLNALHDRLLGLCCRHGVPRVQLEAVSFVQRAVKAHMRRLLVASAEFAPAAGEGGATRRTVGTRELNAALTQPTSSAWLPPNQRLASATRSAALGGRLL</sequence>
<dbReference type="PANTHER" id="PTHR21277">
    <property type="entry name" value="TRANSCRIPTIONAL ADAPTER 1"/>
    <property type="match status" value="1"/>
</dbReference>
<dbReference type="KEGG" id="ehx:EMIHUDRAFT_460172"/>
<dbReference type="PANTHER" id="PTHR21277:SF5">
    <property type="entry name" value="TRANSCRIPTIONAL ADAPTER 1"/>
    <property type="match status" value="1"/>
</dbReference>
<reference evidence="6" key="2">
    <citation type="submission" date="2024-10" db="UniProtKB">
        <authorList>
            <consortium name="EnsemblProtists"/>
        </authorList>
    </citation>
    <scope>IDENTIFICATION</scope>
</reference>
<dbReference type="GO" id="GO:0006357">
    <property type="term" value="P:regulation of transcription by RNA polymerase II"/>
    <property type="evidence" value="ECO:0007669"/>
    <property type="project" value="TreeGrafter"/>
</dbReference>
<evidence type="ECO:0000313" key="6">
    <source>
        <dbReference type="EnsemblProtists" id="EOD25772"/>
    </source>
</evidence>
<dbReference type="AlphaFoldDB" id="A0A0D3JQI7"/>
<keyword evidence="2" id="KW-0805">Transcription regulation</keyword>
<evidence type="ECO:0000256" key="4">
    <source>
        <dbReference type="ARBA" id="ARBA00023242"/>
    </source>
</evidence>
<dbReference type="RefSeq" id="XP_005778201.1">
    <property type="nucleotide sequence ID" value="XM_005778144.1"/>
</dbReference>
<feature type="region of interest" description="Disordered" evidence="5">
    <location>
        <begin position="71"/>
        <end position="138"/>
    </location>
</feature>
<protein>
    <submittedName>
        <fullName evidence="6">Uncharacterized protein</fullName>
    </submittedName>
</protein>
<evidence type="ECO:0000313" key="7">
    <source>
        <dbReference type="Proteomes" id="UP000013827"/>
    </source>
</evidence>
<dbReference type="GeneID" id="17252001"/>
<accession>A0A0D3JQI7</accession>
<dbReference type="GO" id="GO:0003713">
    <property type="term" value="F:transcription coactivator activity"/>
    <property type="evidence" value="ECO:0007669"/>
    <property type="project" value="TreeGrafter"/>
</dbReference>
<dbReference type="KEGG" id="ehx:EMIHUDRAFT_450374"/>
<name>A0A0D3JQI7_EMIH1</name>
<dbReference type="Proteomes" id="UP000013827">
    <property type="component" value="Unassembled WGS sequence"/>
</dbReference>
<comment type="subcellular location">
    <subcellularLocation>
        <location evidence="1">Nucleus</location>
    </subcellularLocation>
</comment>
<dbReference type="PaxDb" id="2903-EOD05850"/>
<proteinExistence type="predicted"/>
<evidence type="ECO:0000256" key="3">
    <source>
        <dbReference type="ARBA" id="ARBA00023163"/>
    </source>
</evidence>
<dbReference type="GO" id="GO:0005634">
    <property type="term" value="C:nucleus"/>
    <property type="evidence" value="ECO:0007669"/>
    <property type="project" value="UniProtKB-SubCell"/>
</dbReference>
<dbReference type="Pfam" id="PF12767">
    <property type="entry name" value="SAGA-Tad1"/>
    <property type="match status" value="1"/>
</dbReference>
<keyword evidence="4" id="KW-0539">Nucleus</keyword>
<dbReference type="EnsemblProtists" id="EOD05850">
    <property type="protein sequence ID" value="EOD05850"/>
    <property type="gene ID" value="EMIHUDRAFT_460172"/>
</dbReference>
<organism evidence="6 7">
    <name type="scientific">Emiliania huxleyi (strain CCMP1516)</name>
    <dbReference type="NCBI Taxonomy" id="280463"/>
    <lineage>
        <taxon>Eukaryota</taxon>
        <taxon>Haptista</taxon>
        <taxon>Haptophyta</taxon>
        <taxon>Prymnesiophyceae</taxon>
        <taxon>Isochrysidales</taxon>
        <taxon>Noelaerhabdaceae</taxon>
        <taxon>Emiliania</taxon>
    </lineage>
</organism>
<dbReference type="EnsemblProtists" id="EOD25772">
    <property type="protein sequence ID" value="EOD25772"/>
    <property type="gene ID" value="EMIHUDRAFT_450374"/>
</dbReference>
<dbReference type="HOGENOM" id="CLU_1144347_0_0_1"/>
<keyword evidence="7" id="KW-1185">Reference proteome</keyword>
<evidence type="ECO:0000256" key="5">
    <source>
        <dbReference type="SAM" id="MobiDB-lite"/>
    </source>
</evidence>